<dbReference type="InterPro" id="IPR011009">
    <property type="entry name" value="Kinase-like_dom_sf"/>
</dbReference>
<name>A0A9P7GIC0_9AGAR</name>
<dbReference type="GO" id="GO:0005524">
    <property type="term" value="F:ATP binding"/>
    <property type="evidence" value="ECO:0007669"/>
    <property type="project" value="InterPro"/>
</dbReference>
<feature type="region of interest" description="Disordered" evidence="1">
    <location>
        <begin position="136"/>
        <end position="164"/>
    </location>
</feature>
<protein>
    <recommendedName>
        <fullName evidence="2">Protein kinase domain-containing protein</fullName>
    </recommendedName>
</protein>
<accession>A0A9P7GIC0</accession>
<dbReference type="PANTHER" id="PTHR38248:SF2">
    <property type="entry name" value="FUNK1 11"/>
    <property type="match status" value="1"/>
</dbReference>
<comment type="caution">
    <text evidence="3">The sequence shown here is derived from an EMBL/GenBank/DDBJ whole genome shotgun (WGS) entry which is preliminary data.</text>
</comment>
<dbReference type="PROSITE" id="PS50011">
    <property type="entry name" value="PROTEIN_KINASE_DOM"/>
    <property type="match status" value="1"/>
</dbReference>
<gene>
    <name evidence="3" type="ORF">H0H81_011827</name>
</gene>
<evidence type="ECO:0000259" key="2">
    <source>
        <dbReference type="PROSITE" id="PS50011"/>
    </source>
</evidence>
<reference evidence="3" key="2">
    <citation type="submission" date="2021-10" db="EMBL/GenBank/DDBJ databases">
        <title>Phylogenomics reveals ancestral predisposition of the termite-cultivated fungus Termitomyces towards a domesticated lifestyle.</title>
        <authorList>
            <person name="Auxier B."/>
            <person name="Grum-Grzhimaylo A."/>
            <person name="Cardenas M.E."/>
            <person name="Lodge J.D."/>
            <person name="Laessoe T."/>
            <person name="Pedersen O."/>
            <person name="Smith M.E."/>
            <person name="Kuyper T.W."/>
            <person name="Franco-Molano E.A."/>
            <person name="Baroni T.J."/>
            <person name="Aanen D.K."/>
        </authorList>
    </citation>
    <scope>NUCLEOTIDE SEQUENCE</scope>
    <source>
        <strain evidence="3">D49</strain>
    </source>
</reference>
<reference evidence="3" key="1">
    <citation type="submission" date="2021-02" db="EMBL/GenBank/DDBJ databases">
        <authorList>
            <person name="Nieuwenhuis M."/>
            <person name="Van De Peppel L.J.J."/>
        </authorList>
    </citation>
    <scope>NUCLEOTIDE SEQUENCE</scope>
    <source>
        <strain evidence="3">D49</strain>
    </source>
</reference>
<evidence type="ECO:0000313" key="3">
    <source>
        <dbReference type="EMBL" id="KAG5650556.1"/>
    </source>
</evidence>
<dbReference type="InterPro" id="IPR000719">
    <property type="entry name" value="Prot_kinase_dom"/>
</dbReference>
<dbReference type="PROSITE" id="PS00109">
    <property type="entry name" value="PROTEIN_KINASE_TYR"/>
    <property type="match status" value="1"/>
</dbReference>
<evidence type="ECO:0000256" key="1">
    <source>
        <dbReference type="SAM" id="MobiDB-lite"/>
    </source>
</evidence>
<dbReference type="InterPro" id="IPR008266">
    <property type="entry name" value="Tyr_kinase_AS"/>
</dbReference>
<dbReference type="EMBL" id="JABCKI010000418">
    <property type="protein sequence ID" value="KAG5650556.1"/>
    <property type="molecule type" value="Genomic_DNA"/>
</dbReference>
<evidence type="ECO:0000313" key="4">
    <source>
        <dbReference type="Proteomes" id="UP000717328"/>
    </source>
</evidence>
<feature type="domain" description="Protein kinase" evidence="2">
    <location>
        <begin position="399"/>
        <end position="758"/>
    </location>
</feature>
<dbReference type="Pfam" id="PF17667">
    <property type="entry name" value="Pkinase_fungal"/>
    <property type="match status" value="2"/>
</dbReference>
<dbReference type="GO" id="GO:0004672">
    <property type="term" value="F:protein kinase activity"/>
    <property type="evidence" value="ECO:0007669"/>
    <property type="project" value="InterPro"/>
</dbReference>
<sequence>MNLCDPPSVTRPHVTYVSTSSETANNFVDTNSHIAHHLKPYSDFTDIFKMTEISPRHLQSNTLNYLVESNVDSDRAAIKIDLVGKIVYDDPAVFRRLRIDGVSDGFTVTCSASLKAENAQDIGLLKDVVANASKKSPEVLEAEEEADKGAEPVTTREKRSGNRGCAEEKKMYDPLVGSFSETFASFPHDCLFSLKVRLFTHIANFGQPAEPRIFQKTIGMLKADESHTFGFPSVSPDVTISAAEVDASNSKKWRHRDAFGEVKPSKKQGPKPAAAGTIPGIVTQSANYARLFLSARPFMLFCVGILIFGTEFCVGIFDRDGVTFSPIHDMFEDTETLVRVVRSVACELSIQELGLDPTVHVLSDKVSKELTGADKYPSALVDSVGSDLRQWCTIGPPIWSSLSYLGRGTNVWLVREVVQGVNQQPLLQGNEMIMKTAWRSSSRTPESDIYMSIQTNPEGLAKFECGGDVRFPGYARFPITVENLRNEVQKLLNRTLDPPTPVLHRLILGTIGRPMWDYTSDLELVQGFRDAVQAHKTLYEQGILHRDISAANVLLTATQNPRSRGFITDVEFARLSSSLIRKPQVTVESTIGPQNRFNDRGKLLSVTEPTTRTHTTFESEVRIKRGAVMTGTAQFMARAILLQSEAKPVVHEAIHDVESFIWVLSYCVMRNLQLRASKQTTPQEVRAESKAFQSLFSRTFSKTTTKGIAAERHGLCQGFVFTTDKDVQKIIKHFMSQALVDLMKDVSILIYDAFHPFNPVLFDHNALLAAIDKAIVSLRISVV</sequence>
<keyword evidence="4" id="KW-1185">Reference proteome</keyword>
<dbReference type="AlphaFoldDB" id="A0A9P7GIC0"/>
<organism evidence="3 4">
    <name type="scientific">Sphagnurus paluster</name>
    <dbReference type="NCBI Taxonomy" id="117069"/>
    <lineage>
        <taxon>Eukaryota</taxon>
        <taxon>Fungi</taxon>
        <taxon>Dikarya</taxon>
        <taxon>Basidiomycota</taxon>
        <taxon>Agaricomycotina</taxon>
        <taxon>Agaricomycetes</taxon>
        <taxon>Agaricomycetidae</taxon>
        <taxon>Agaricales</taxon>
        <taxon>Tricholomatineae</taxon>
        <taxon>Lyophyllaceae</taxon>
        <taxon>Sphagnurus</taxon>
    </lineage>
</organism>
<dbReference type="InterPro" id="IPR040976">
    <property type="entry name" value="Pkinase_fungal"/>
</dbReference>
<proteinExistence type="predicted"/>
<dbReference type="SUPFAM" id="SSF56112">
    <property type="entry name" value="Protein kinase-like (PK-like)"/>
    <property type="match status" value="1"/>
</dbReference>
<dbReference type="Proteomes" id="UP000717328">
    <property type="component" value="Unassembled WGS sequence"/>
</dbReference>
<dbReference type="Gene3D" id="1.10.510.10">
    <property type="entry name" value="Transferase(Phosphotransferase) domain 1"/>
    <property type="match status" value="1"/>
</dbReference>
<feature type="compositionally biased region" description="Basic and acidic residues" evidence="1">
    <location>
        <begin position="147"/>
        <end position="164"/>
    </location>
</feature>
<dbReference type="OrthoDB" id="3271139at2759"/>
<dbReference type="PANTHER" id="PTHR38248">
    <property type="entry name" value="FUNK1 6"/>
    <property type="match status" value="1"/>
</dbReference>